<reference evidence="4" key="1">
    <citation type="journal article" date="2013" name="Genome Announc.">
        <title>Whole-Genome Sequencing of Lactobacillus shenzhenensis Strain LY-73T.</title>
        <authorList>
            <person name="Lin Z."/>
            <person name="Liu Z."/>
            <person name="Yang R."/>
            <person name="Zou Y."/>
            <person name="Wan D."/>
            <person name="Chen J."/>
            <person name="Guo M."/>
            <person name="Zhao J."/>
            <person name="Fang C."/>
            <person name="Yang R."/>
            <person name="Liu F."/>
        </authorList>
    </citation>
    <scope>NUCLEOTIDE SEQUENCE [LARGE SCALE GENOMIC DNA]</scope>
    <source>
        <strain evidence="4">LY-73</strain>
    </source>
</reference>
<organism evidence="3 4">
    <name type="scientific">Schleiferilactobacillus shenzhenensis LY-73</name>
    <dbReference type="NCBI Taxonomy" id="1231336"/>
    <lineage>
        <taxon>Bacteria</taxon>
        <taxon>Bacillati</taxon>
        <taxon>Bacillota</taxon>
        <taxon>Bacilli</taxon>
        <taxon>Lactobacillales</taxon>
        <taxon>Lactobacillaceae</taxon>
        <taxon>Schleiferilactobacillus</taxon>
    </lineage>
</organism>
<dbReference type="EMBL" id="KI271614">
    <property type="protein sequence ID" value="ERL63785.1"/>
    <property type="molecule type" value="Genomic_DNA"/>
</dbReference>
<dbReference type="InterPro" id="IPR017896">
    <property type="entry name" value="4Fe4S_Fe-S-bd"/>
</dbReference>
<accession>U4TK88</accession>
<evidence type="ECO:0000259" key="2">
    <source>
        <dbReference type="PROSITE" id="PS51379"/>
    </source>
</evidence>
<evidence type="ECO:0000313" key="4">
    <source>
        <dbReference type="Proteomes" id="UP000030647"/>
    </source>
</evidence>
<dbReference type="HOGENOM" id="CLU_3062918_0_0_9"/>
<sequence>MLHEQTCRFCGPACIPHCPAAGWCNSDRSVYGQRPAGSESCYRAGSLPSRVSH</sequence>
<dbReference type="PROSITE" id="PS51379">
    <property type="entry name" value="4FE4S_FER_2"/>
    <property type="match status" value="1"/>
</dbReference>
<evidence type="ECO:0000313" key="3">
    <source>
        <dbReference type="EMBL" id="ERL63785.1"/>
    </source>
</evidence>
<evidence type="ECO:0000256" key="1">
    <source>
        <dbReference type="SAM" id="MobiDB-lite"/>
    </source>
</evidence>
<keyword evidence="4" id="KW-1185">Reference proteome</keyword>
<feature type="region of interest" description="Disordered" evidence="1">
    <location>
        <begin position="33"/>
        <end position="53"/>
    </location>
</feature>
<proteinExistence type="predicted"/>
<name>U4TK88_9LACO</name>
<dbReference type="AlphaFoldDB" id="U4TK88"/>
<gene>
    <name evidence="3" type="ORF">L248_2202</name>
</gene>
<protein>
    <recommendedName>
        <fullName evidence="2">4Fe-4S ferredoxin-type domain-containing protein</fullName>
    </recommendedName>
</protein>
<feature type="domain" description="4Fe-4S ferredoxin-type" evidence="2">
    <location>
        <begin position="1"/>
        <end position="28"/>
    </location>
</feature>
<dbReference type="Proteomes" id="UP000030647">
    <property type="component" value="Unassembled WGS sequence"/>
</dbReference>